<reference evidence="1 2" key="2">
    <citation type="submission" date="2018-11" db="EMBL/GenBank/DDBJ databases">
        <authorList>
            <consortium name="Pathogen Informatics"/>
        </authorList>
    </citation>
    <scope>NUCLEOTIDE SEQUENCE [LARGE SCALE GENOMIC DNA]</scope>
</reference>
<evidence type="ECO:0000313" key="1">
    <source>
        <dbReference type="EMBL" id="VDO01372.1"/>
    </source>
</evidence>
<gene>
    <name evidence="1" type="ORF">HNAJ_LOCUS5512</name>
</gene>
<keyword evidence="2" id="KW-1185">Reference proteome</keyword>
<dbReference type="AlphaFoldDB" id="A0A0R3TEM5"/>
<dbReference type="OrthoDB" id="6150370at2759"/>
<name>A0A0R3TEM5_RODNA</name>
<sequence length="223" mass="24734">MKASIRREFQTSMCDDLKARTNEKRCTVAHSEITDDISKYLHRLGESTQSTCILRILQEKIEMIHLIRCPAKMIKTKTARYWEEAGHQIRESDGSSPFPPVGFTSGGSSPFPPVGYRSDGSSPFPHVGYIWWVFSVSSCFTSGGSSPFPPVGYRSDGSSPFPHVGYIWWVFSVSSYTESGGSSPFPPLNTESGGSSPFSPVENQMGLLHFLLLHMVGLLRFLL</sequence>
<dbReference type="Proteomes" id="UP000278807">
    <property type="component" value="Unassembled WGS sequence"/>
</dbReference>
<reference evidence="3" key="1">
    <citation type="submission" date="2017-02" db="UniProtKB">
        <authorList>
            <consortium name="WormBaseParasite"/>
        </authorList>
    </citation>
    <scope>IDENTIFICATION</scope>
</reference>
<protein>
    <submittedName>
        <fullName evidence="3">Orange domain-containing protein</fullName>
    </submittedName>
</protein>
<dbReference type="WBParaSite" id="HNAJ_0000551401-mRNA-1">
    <property type="protein sequence ID" value="HNAJ_0000551401-mRNA-1"/>
    <property type="gene ID" value="HNAJ_0000551401"/>
</dbReference>
<proteinExistence type="predicted"/>
<accession>A0A0R3TEM5</accession>
<evidence type="ECO:0000313" key="3">
    <source>
        <dbReference type="WBParaSite" id="HNAJ_0000551401-mRNA-1"/>
    </source>
</evidence>
<organism evidence="3">
    <name type="scientific">Rodentolepis nana</name>
    <name type="common">Dwarf tapeworm</name>
    <name type="synonym">Hymenolepis nana</name>
    <dbReference type="NCBI Taxonomy" id="102285"/>
    <lineage>
        <taxon>Eukaryota</taxon>
        <taxon>Metazoa</taxon>
        <taxon>Spiralia</taxon>
        <taxon>Lophotrochozoa</taxon>
        <taxon>Platyhelminthes</taxon>
        <taxon>Cestoda</taxon>
        <taxon>Eucestoda</taxon>
        <taxon>Cyclophyllidea</taxon>
        <taxon>Hymenolepididae</taxon>
        <taxon>Rodentolepis</taxon>
    </lineage>
</organism>
<evidence type="ECO:0000313" key="2">
    <source>
        <dbReference type="Proteomes" id="UP000278807"/>
    </source>
</evidence>
<dbReference type="EMBL" id="UZAE01004808">
    <property type="protein sequence ID" value="VDO01372.1"/>
    <property type="molecule type" value="Genomic_DNA"/>
</dbReference>